<dbReference type="EMBL" id="BCSZ01000076">
    <property type="protein sequence ID" value="GAT06440.1"/>
    <property type="molecule type" value="Genomic_DNA"/>
</dbReference>
<sequence length="259" mass="25774">MTELRASPSAVTALGGQLDNVAADVGAVINGAPALSEVLNSHGTIGFPADFAGASEARSAAVGATKAVSEKLAETLRQAARAYERGDLDAAEKLKAQADRMAGGRGSGASNSAGGPTSSGAVGGQDSGMQAGGQMMGQFSQMAGQMMQGIAQPVQGIVQGLTQVPQQVMQGVQGIVQAATQGAAGDGAAGTQAPPAGVAEPDGAGAPDRGEKAPAQAGIMSEERMRELQGLSPPHRDEAPHGVEPPPSPQVHPRAVREM</sequence>
<organism evidence="2 3">
    <name type="scientific">Mycolicibacterium fortuitum subsp. acetamidolyticum</name>
    <dbReference type="NCBI Taxonomy" id="144550"/>
    <lineage>
        <taxon>Bacteria</taxon>
        <taxon>Bacillati</taxon>
        <taxon>Actinomycetota</taxon>
        <taxon>Actinomycetes</taxon>
        <taxon>Mycobacteriales</taxon>
        <taxon>Mycobacteriaceae</taxon>
        <taxon>Mycolicibacterium</taxon>
    </lineage>
</organism>
<comment type="caution">
    <text evidence="2">The sequence shown here is derived from an EMBL/GenBank/DDBJ whole genome shotgun (WGS) entry which is preliminary data.</text>
</comment>
<evidence type="ECO:0000256" key="1">
    <source>
        <dbReference type="SAM" id="MobiDB-lite"/>
    </source>
</evidence>
<dbReference type="RefSeq" id="WP_061265627.1">
    <property type="nucleotide sequence ID" value="NZ_BCSZ01000076.1"/>
</dbReference>
<dbReference type="Proteomes" id="UP000069705">
    <property type="component" value="Unassembled WGS sequence"/>
</dbReference>
<reference evidence="3" key="2">
    <citation type="submission" date="2016-02" db="EMBL/GenBank/DDBJ databases">
        <title>Draft genome sequence of five rapidly growing Mycobacterium species.</title>
        <authorList>
            <person name="Katahira K."/>
            <person name="Gotou Y."/>
            <person name="Iida K."/>
            <person name="Ogura Y."/>
            <person name="Hayashi T."/>
        </authorList>
    </citation>
    <scope>NUCLEOTIDE SEQUENCE [LARGE SCALE GENOMIC DNA]</scope>
    <source>
        <strain evidence="3">JCM6368</strain>
    </source>
</reference>
<dbReference type="Pfam" id="PF10824">
    <property type="entry name" value="T7SS_ESX_EspC"/>
    <property type="match status" value="1"/>
</dbReference>
<dbReference type="GO" id="GO:0004812">
    <property type="term" value="F:aminoacyl-tRNA ligase activity"/>
    <property type="evidence" value="ECO:0007669"/>
    <property type="project" value="UniProtKB-KW"/>
</dbReference>
<proteinExistence type="predicted"/>
<protein>
    <submittedName>
        <fullName evidence="2">Leucyl-tRNA synthetase cytoplasmic</fullName>
    </submittedName>
</protein>
<feature type="region of interest" description="Disordered" evidence="1">
    <location>
        <begin position="185"/>
        <end position="259"/>
    </location>
</feature>
<feature type="region of interest" description="Disordered" evidence="1">
    <location>
        <begin position="97"/>
        <end position="133"/>
    </location>
</feature>
<keyword evidence="2" id="KW-0030">Aminoacyl-tRNA synthetase</keyword>
<gene>
    <name evidence="2" type="ORF">RMCFA_6551</name>
</gene>
<feature type="compositionally biased region" description="Low complexity" evidence="1">
    <location>
        <begin position="189"/>
        <end position="199"/>
    </location>
</feature>
<dbReference type="AlphaFoldDB" id="A0A100WXZ2"/>
<keyword evidence="2" id="KW-0436">Ligase</keyword>
<accession>A0A100WXZ2</accession>
<dbReference type="GO" id="GO:0009306">
    <property type="term" value="P:protein secretion"/>
    <property type="evidence" value="ECO:0007669"/>
    <property type="project" value="InterPro"/>
</dbReference>
<feature type="compositionally biased region" description="Gly residues" evidence="1">
    <location>
        <begin position="121"/>
        <end position="133"/>
    </location>
</feature>
<reference evidence="2 3" key="1">
    <citation type="journal article" date="2016" name="Genome Announc.">
        <title>Draft Genome Sequences of Five Rapidly Growing Mycobacterium Species, M. thermoresistibile, M. fortuitum subsp. acetamidolyticum, M. canariasense, M. brisbanense, and M. novocastrense.</title>
        <authorList>
            <person name="Katahira K."/>
            <person name="Ogura Y."/>
            <person name="Gotoh Y."/>
            <person name="Hayashi T."/>
        </authorList>
    </citation>
    <scope>NUCLEOTIDE SEQUENCE [LARGE SCALE GENOMIC DNA]</scope>
    <source>
        <strain evidence="2 3">JCM6368</strain>
    </source>
</reference>
<evidence type="ECO:0000313" key="2">
    <source>
        <dbReference type="EMBL" id="GAT06440.1"/>
    </source>
</evidence>
<dbReference type="InterPro" id="IPR022536">
    <property type="entry name" value="EspC"/>
</dbReference>
<evidence type="ECO:0000313" key="3">
    <source>
        <dbReference type="Proteomes" id="UP000069705"/>
    </source>
</evidence>
<feature type="compositionally biased region" description="Low complexity" evidence="1">
    <location>
        <begin position="108"/>
        <end position="120"/>
    </location>
</feature>
<name>A0A100WXZ2_MYCFO</name>